<evidence type="ECO:0000313" key="2">
    <source>
        <dbReference type="Proteomes" id="UP000321419"/>
    </source>
</evidence>
<dbReference type="EMBL" id="BJUM01000012">
    <property type="protein sequence ID" value="GEK54707.1"/>
    <property type="molecule type" value="Genomic_DNA"/>
</dbReference>
<proteinExistence type="predicted"/>
<name>A0A510XVX0_9GAMM</name>
<protein>
    <submittedName>
        <fullName evidence="1">Uncharacterized protein</fullName>
    </submittedName>
</protein>
<accession>A0A510XVX0</accession>
<gene>
    <name evidence="1" type="ORF">PES01_15520</name>
</gene>
<comment type="caution">
    <text evidence="1">The sequence shown here is derived from an EMBL/GenBank/DDBJ whole genome shotgun (WGS) entry which is preliminary data.</text>
</comment>
<dbReference type="RefSeq" id="WP_089349350.1">
    <property type="nucleotide sequence ID" value="NZ_BJUM01000012.1"/>
</dbReference>
<dbReference type="AlphaFoldDB" id="A0A510XVX0"/>
<organism evidence="1 2">
    <name type="scientific">Pseudoalteromonas espejiana</name>
    <dbReference type="NCBI Taxonomy" id="28107"/>
    <lineage>
        <taxon>Bacteria</taxon>
        <taxon>Pseudomonadati</taxon>
        <taxon>Pseudomonadota</taxon>
        <taxon>Gammaproteobacteria</taxon>
        <taxon>Alteromonadales</taxon>
        <taxon>Pseudoalteromonadaceae</taxon>
        <taxon>Pseudoalteromonas</taxon>
    </lineage>
</organism>
<reference evidence="1 2" key="1">
    <citation type="submission" date="2019-07" db="EMBL/GenBank/DDBJ databases">
        <title>Whole genome shotgun sequence of Pseudoalteromonas espejiana NBRC 102222.</title>
        <authorList>
            <person name="Hosoyama A."/>
            <person name="Uohara A."/>
            <person name="Ohji S."/>
            <person name="Ichikawa N."/>
        </authorList>
    </citation>
    <scope>NUCLEOTIDE SEQUENCE [LARGE SCALE GENOMIC DNA]</scope>
    <source>
        <strain evidence="1 2">NBRC 102222</strain>
    </source>
</reference>
<keyword evidence="2" id="KW-1185">Reference proteome</keyword>
<evidence type="ECO:0000313" key="1">
    <source>
        <dbReference type="EMBL" id="GEK54707.1"/>
    </source>
</evidence>
<dbReference type="OrthoDB" id="6308247at2"/>
<sequence>MKRAIIIIIAIPLTIFAAYKLLFNTQEPTQQVAPVAIDIVPVNSEFVKKTHAPAPIDMSKDPIKTTANISTTDEQGTDFDAINKVSSKAKEVLKNANVLPSDLNNEAYIEFDLDTLKGLKTGDSFDLAIPQTAETYSAEITSLSEASNGDKSLFGQVVGADGRLHTTVLTIGNNAIYGQFTAPSGNYVFESKGKYGWIAAKRDLYKSHIEHQVEAPSPKTDKTIDIFAPKNTEQPTMQ</sequence>
<dbReference type="Proteomes" id="UP000321419">
    <property type="component" value="Unassembled WGS sequence"/>
</dbReference>